<accession>A0A7C1NC42</accession>
<proteinExistence type="predicted"/>
<name>A0A7C1NC42_UNCW3</name>
<evidence type="ECO:0000313" key="1">
    <source>
        <dbReference type="EMBL" id="HEA87572.1"/>
    </source>
</evidence>
<organism evidence="1">
    <name type="scientific">candidate division WOR-3 bacterium</name>
    <dbReference type="NCBI Taxonomy" id="2052148"/>
    <lineage>
        <taxon>Bacteria</taxon>
        <taxon>Bacteria division WOR-3</taxon>
    </lineage>
</organism>
<protein>
    <submittedName>
        <fullName evidence="1">Uncharacterized protein</fullName>
    </submittedName>
</protein>
<gene>
    <name evidence="1" type="ORF">ENP94_06145</name>
    <name evidence="2" type="ORF">ENS16_00310</name>
</gene>
<comment type="caution">
    <text evidence="1">The sequence shown here is derived from an EMBL/GenBank/DDBJ whole genome shotgun (WGS) entry which is preliminary data.</text>
</comment>
<reference evidence="1" key="1">
    <citation type="journal article" date="2020" name="mSystems">
        <title>Genome- and Community-Level Interaction Insights into Carbon Utilization and Element Cycling Functions of Hydrothermarchaeota in Hydrothermal Sediment.</title>
        <authorList>
            <person name="Zhou Z."/>
            <person name="Liu Y."/>
            <person name="Xu W."/>
            <person name="Pan J."/>
            <person name="Luo Z.H."/>
            <person name="Li M."/>
        </authorList>
    </citation>
    <scope>NUCLEOTIDE SEQUENCE [LARGE SCALE GENOMIC DNA]</scope>
    <source>
        <strain evidence="1">SpSt-265</strain>
        <strain evidence="2">SpSt-465</strain>
    </source>
</reference>
<dbReference type="AlphaFoldDB" id="A0A7C1NC42"/>
<sequence length="267" mass="31236">MLKIYPLLFALTAVWATEPKPEYQLELKVQQVCNALVNGDSRTIYRLFVPAFRREIPFARFDSAVRVWHQNRRINRIQPQVVDTRGRGAHVSTYLRFAGEEENDYLYQNWLFSDSGWQLVWISNILNPDFQFGSRDTPAMRQLALAALDHALGYESLKRIRAQRLNLPDTIFILQPLFPPESLSFLRSRPVRWLSAELDPRTRLPRTIPYFLQLGQLRIFGTLALAVVDFYPVSPAGRSALRRYRSLELYLRQEQGSWVFDSFGKIW</sequence>
<dbReference type="EMBL" id="DSTU01000001">
    <property type="protein sequence ID" value="HFJ53125.1"/>
    <property type="molecule type" value="Genomic_DNA"/>
</dbReference>
<dbReference type="EMBL" id="DSLG01000007">
    <property type="protein sequence ID" value="HEA87572.1"/>
    <property type="molecule type" value="Genomic_DNA"/>
</dbReference>
<evidence type="ECO:0000313" key="2">
    <source>
        <dbReference type="EMBL" id="HFJ53125.1"/>
    </source>
</evidence>